<dbReference type="PANTHER" id="PTHR31044">
    <property type="entry name" value="BETA-1,3 GLUCANASE"/>
    <property type="match status" value="1"/>
</dbReference>
<gene>
    <name evidence="6" type="ORF">JRO89_XS03G0221500</name>
</gene>
<keyword evidence="2" id="KW-0449">Lipoprotein</keyword>
<evidence type="ECO:0000259" key="5">
    <source>
        <dbReference type="SMART" id="SM00768"/>
    </source>
</evidence>
<keyword evidence="2" id="KW-0336">GPI-anchor</keyword>
<evidence type="ECO:0000313" key="7">
    <source>
        <dbReference type="Proteomes" id="UP000827721"/>
    </source>
</evidence>
<keyword evidence="7" id="KW-1185">Reference proteome</keyword>
<reference evidence="6 7" key="1">
    <citation type="submission" date="2021-02" db="EMBL/GenBank/DDBJ databases">
        <title>Plant Genome Project.</title>
        <authorList>
            <person name="Zhang R.-G."/>
        </authorList>
    </citation>
    <scope>NUCLEOTIDE SEQUENCE [LARGE SCALE GENOMIC DNA]</scope>
    <source>
        <tissue evidence="6">Leaves</tissue>
    </source>
</reference>
<dbReference type="InterPro" id="IPR044788">
    <property type="entry name" value="X8_dom_prot"/>
</dbReference>
<evidence type="ECO:0000256" key="2">
    <source>
        <dbReference type="ARBA" id="ARBA00022622"/>
    </source>
</evidence>
<feature type="chain" id="PRO_5045281807" description="X8 domain-containing protein" evidence="4">
    <location>
        <begin position="26"/>
        <end position="164"/>
    </location>
</feature>
<dbReference type="Proteomes" id="UP000827721">
    <property type="component" value="Unassembled WGS sequence"/>
</dbReference>
<evidence type="ECO:0000256" key="4">
    <source>
        <dbReference type="SAM" id="SignalP"/>
    </source>
</evidence>
<keyword evidence="2" id="KW-0472">Membrane</keyword>
<comment type="caution">
    <text evidence="6">The sequence shown here is derived from an EMBL/GenBank/DDBJ whole genome shotgun (WGS) entry which is preliminary data.</text>
</comment>
<evidence type="ECO:0000256" key="1">
    <source>
        <dbReference type="ARBA" id="ARBA00004609"/>
    </source>
</evidence>
<comment type="subcellular location">
    <subcellularLocation>
        <location evidence="1">Cell membrane</location>
        <topology evidence="1">Lipid-anchor</topology>
        <topology evidence="1">GPI-anchor</topology>
    </subcellularLocation>
</comment>
<feature type="signal peptide" evidence="4">
    <location>
        <begin position="1"/>
        <end position="25"/>
    </location>
</feature>
<keyword evidence="2" id="KW-0325">Glycoprotein</keyword>
<dbReference type="SMART" id="SM00768">
    <property type="entry name" value="X8"/>
    <property type="match status" value="1"/>
</dbReference>
<feature type="domain" description="X8" evidence="5">
    <location>
        <begin position="62"/>
        <end position="148"/>
    </location>
</feature>
<organism evidence="6 7">
    <name type="scientific">Xanthoceras sorbifolium</name>
    <dbReference type="NCBI Taxonomy" id="99658"/>
    <lineage>
        <taxon>Eukaryota</taxon>
        <taxon>Viridiplantae</taxon>
        <taxon>Streptophyta</taxon>
        <taxon>Embryophyta</taxon>
        <taxon>Tracheophyta</taxon>
        <taxon>Spermatophyta</taxon>
        <taxon>Magnoliopsida</taxon>
        <taxon>eudicotyledons</taxon>
        <taxon>Gunneridae</taxon>
        <taxon>Pentapetalae</taxon>
        <taxon>rosids</taxon>
        <taxon>malvids</taxon>
        <taxon>Sapindales</taxon>
        <taxon>Sapindaceae</taxon>
        <taxon>Xanthoceroideae</taxon>
        <taxon>Xanthoceras</taxon>
    </lineage>
</organism>
<dbReference type="InterPro" id="IPR012946">
    <property type="entry name" value="X8"/>
</dbReference>
<evidence type="ECO:0000313" key="6">
    <source>
        <dbReference type="EMBL" id="KAH7573890.1"/>
    </source>
</evidence>
<dbReference type="PANTHER" id="PTHR31044:SF57">
    <property type="entry name" value="CARBOHYDRATE-BINDING X8 DOMAIN SUPERFAMILY PROTEIN"/>
    <property type="match status" value="1"/>
</dbReference>
<protein>
    <recommendedName>
        <fullName evidence="5">X8 domain-containing protein</fullName>
    </recommendedName>
</protein>
<evidence type="ECO:0000256" key="3">
    <source>
        <dbReference type="ARBA" id="ARBA00022729"/>
    </source>
</evidence>
<keyword evidence="3 4" id="KW-0732">Signal</keyword>
<dbReference type="Pfam" id="PF07983">
    <property type="entry name" value="X8"/>
    <property type="match status" value="1"/>
</dbReference>
<sequence>MAKQSPAYFVVFALTCFLGSGMISAETRAVSIDEIDLAGQLSGKGGIEADNTTSSFVETERKWCIAKPSTHDEQLNKNVDFACNEMQHPIYNCTMIEQGGPCYNPTNKVSNASVVMHLYYQLFGKEPHQCDFSGSGITIYDDPCSCWDLHISIVLKKFTSHLVQ</sequence>
<accession>A0ABQ8IB59</accession>
<dbReference type="Gene3D" id="1.20.58.1040">
    <property type="match status" value="1"/>
</dbReference>
<proteinExistence type="predicted"/>
<dbReference type="EMBL" id="JAFEMO010000003">
    <property type="protein sequence ID" value="KAH7573890.1"/>
    <property type="molecule type" value="Genomic_DNA"/>
</dbReference>
<name>A0ABQ8IB59_9ROSI</name>